<dbReference type="InterPro" id="IPR023366">
    <property type="entry name" value="ATP_synth_asu-like_sf"/>
</dbReference>
<keyword evidence="6" id="KW-0281">Fimbrium</keyword>
<evidence type="ECO:0000256" key="3">
    <source>
        <dbReference type="ARBA" id="ARBA00022558"/>
    </source>
</evidence>
<gene>
    <name evidence="10" type="ORF">LNV07_10455</name>
</gene>
<feature type="domain" description="PilY1 beta-propeller" evidence="9">
    <location>
        <begin position="1046"/>
        <end position="1354"/>
    </location>
</feature>
<dbReference type="Gene3D" id="3.40.50.410">
    <property type="entry name" value="von Willebrand factor, type A domain"/>
    <property type="match status" value="1"/>
</dbReference>
<dbReference type="Proteomes" id="UP001209701">
    <property type="component" value="Unassembled WGS sequence"/>
</dbReference>
<sequence>MNTFLYRLTAIGLAGLVLSSSPARAGLTDIASAPLFTSTTTLVKPNVMFVLDDSGSMDWNFMPDDSNFGSDVYGFRAMQCNGLAFNPSLTAAPYTPPVDSTGTTVGHASGFLSGGSTSDLYDNRTLSEVSLGMVGTGTVKVTVSSSSKTASWYFPGMVVTLYGSSSTSKFMVGKVKTWNSTSGVLEVDVAMAVGSGTLGTTLYVGSGSAVTLAVGASGNNKLSNVYYTYTGSQTALDYLYPGNVLDTKSVFYQECSSKITDSIGKGVFTANIVTPGSAEAARYADWAASYSTRMLMMKTSLTLAFKDLDDKYRVGFSTILQDSVTSSTDFLDIKDFSAKQKETFYSKINGAVPGGYTPLRAALSKAGRYYAKAAADQTYDPVQYSCQKNFTILSTDGYWNTNAEGSGFGPLKLDGLTSVGQQDGGGTARPMYDGGTSTTTTTEKWTVTSTVRRTTITTTTKTVTDATTTHTPVTGWTQIVKSVIPSTVDSYNTKNNSKITVSCGSASCTATVDTSSNHGFSTGDWITLSGITPTVFNGAFQITKIDRNSFSYTFPKPVSGNPTAPSFGSYGVSGQSSSGCPSGYGKQQEQSQTRDERTTSTSTQTTVTLPVRTLVQNLITSTPWTHTVIVLDGVQSSDNTTSGTVTNSTQTVSDNTTSPTPSVSNSLPVAGANDFTPWINSGAAVQLSGCVLGTTATTASTSVSGASKTNVVTDPVVSKTISNDAPPDVSSAAAVVVVGAKTTTVTTTNSGGTADTLADVAMYYYKTDLRDSALNNCTGALDKSVCENDVSALGKDDATWQHMTTYTLSLGMNGTLKYDPNYESQTSGDYKDLSGISKNWPAPGNNAGAVNIDDLWHAAVNGRGHYFSATNPATLASSLAAALSSIKAVLGASSAAATSTLQPVEGDNGVFIAQFKSSEWTGDLLAYKIDVNTGAVQTSATGADGKPVDLADWSAKAQLSPSTVRKIYYFKPGSGNGGSLREFTYANLTADSMTGYFDNACSKSPALTQCTGLTTDAAAAINSGANMVSFLRGQAQSQYRTRTSVLGDIVNSSPVFVGKPGFPYTENGYASYKTAQASRAPTLYVGANDGMLHAFNASKKDDGGGQERWAYFPKSVMANLYRLGDQYYESKHLFFVDATPTAADVFVGGAWKTILIGGLNAGGKGYYALDVTDPEAPVALWEFTDSKLGLSYGNPVITKRKDGTWVVAFSSGYNNADGEGHLFVLDAYSGALLKTVSTGVGSPGSPSGLGKINAWIDAEGENLATRFYGGDLLGNVWRFDIDDLLEPKSGALKLAQLLVGGTPQPITTQPMLAEIIANGSKQVVVYVGTGQYLGTSDVSSSGRQSIYALKDALAETGLGDARGGGTLVAQTIVTSGSVRTVDAANPVDWSVKNGWYVDLMSDHERINIDMQLAFNTLTAAGNVPGSSATDCTDAGGGTSWVYQLNVVTGKGKAGALSSMVAGLSTVQLGKGTGVTIVTKTDASQPEAKTVDPSATAAGVARRSSWRELLE</sequence>
<feature type="signal peptide" evidence="8">
    <location>
        <begin position="1"/>
        <end position="25"/>
    </location>
</feature>
<dbReference type="Gene3D" id="2.40.30.20">
    <property type="match status" value="1"/>
</dbReference>
<evidence type="ECO:0000313" key="10">
    <source>
        <dbReference type="EMBL" id="MCV2368508.1"/>
    </source>
</evidence>
<evidence type="ECO:0000313" key="11">
    <source>
        <dbReference type="Proteomes" id="UP001209701"/>
    </source>
</evidence>
<feature type="chain" id="PRO_5046270911" description="PilY1 beta-propeller domain-containing protein" evidence="8">
    <location>
        <begin position="26"/>
        <end position="1510"/>
    </location>
</feature>
<feature type="region of interest" description="Disordered" evidence="7">
    <location>
        <begin position="565"/>
        <end position="605"/>
    </location>
</feature>
<evidence type="ECO:0000256" key="6">
    <source>
        <dbReference type="ARBA" id="ARBA00023263"/>
    </source>
</evidence>
<keyword evidence="5" id="KW-0106">Calcium</keyword>
<evidence type="ECO:0000256" key="5">
    <source>
        <dbReference type="ARBA" id="ARBA00022837"/>
    </source>
</evidence>
<dbReference type="SUPFAM" id="SSF53300">
    <property type="entry name" value="vWA-like"/>
    <property type="match status" value="1"/>
</dbReference>
<keyword evidence="3" id="KW-1029">Fimbrium biogenesis</keyword>
<dbReference type="Pfam" id="PF05567">
    <property type="entry name" value="T4P_PilY1"/>
    <property type="match status" value="1"/>
</dbReference>
<evidence type="ECO:0000256" key="7">
    <source>
        <dbReference type="SAM" id="MobiDB-lite"/>
    </source>
</evidence>
<accession>A0ABT2YEM4</accession>
<evidence type="ECO:0000256" key="8">
    <source>
        <dbReference type="SAM" id="SignalP"/>
    </source>
</evidence>
<comment type="caution">
    <text evidence="10">The sequence shown here is derived from an EMBL/GenBank/DDBJ whole genome shotgun (WGS) entry which is preliminary data.</text>
</comment>
<keyword evidence="4" id="KW-0479">Metal-binding</keyword>
<evidence type="ECO:0000259" key="9">
    <source>
        <dbReference type="Pfam" id="PF05567"/>
    </source>
</evidence>
<reference evidence="10 11" key="1">
    <citation type="submission" date="2021-11" db="EMBL/GenBank/DDBJ databases">
        <authorList>
            <person name="Liang Q."/>
            <person name="Mou H."/>
            <person name="Liu Z."/>
        </authorList>
    </citation>
    <scope>NUCLEOTIDE SEQUENCE [LARGE SCALE GENOMIC DNA]</scope>
    <source>
        <strain evidence="10 11">CHU3</strain>
    </source>
</reference>
<feature type="compositionally biased region" description="Low complexity" evidence="7">
    <location>
        <begin position="566"/>
        <end position="579"/>
    </location>
</feature>
<comment type="subcellular location">
    <subcellularLocation>
        <location evidence="1">Fimbrium</location>
    </subcellularLocation>
</comment>
<feature type="compositionally biased region" description="Low complexity" evidence="7">
    <location>
        <begin position="636"/>
        <end position="666"/>
    </location>
</feature>
<keyword evidence="11" id="KW-1185">Reference proteome</keyword>
<evidence type="ECO:0000256" key="2">
    <source>
        <dbReference type="ARBA" id="ARBA00008387"/>
    </source>
</evidence>
<proteinExistence type="inferred from homology"/>
<dbReference type="InterPro" id="IPR011047">
    <property type="entry name" value="Quinoprotein_ADH-like_sf"/>
</dbReference>
<organism evidence="10 11">
    <name type="scientific">Roseateles oligotrophus</name>
    <dbReference type="NCBI Taxonomy" id="1769250"/>
    <lineage>
        <taxon>Bacteria</taxon>
        <taxon>Pseudomonadati</taxon>
        <taxon>Pseudomonadota</taxon>
        <taxon>Betaproteobacteria</taxon>
        <taxon>Burkholderiales</taxon>
        <taxon>Sphaerotilaceae</taxon>
        <taxon>Roseateles</taxon>
    </lineage>
</organism>
<dbReference type="InterPro" id="IPR036465">
    <property type="entry name" value="vWFA_dom_sf"/>
</dbReference>
<feature type="region of interest" description="Disordered" evidence="7">
    <location>
        <begin position="636"/>
        <end position="668"/>
    </location>
</feature>
<name>A0ABT2YEM4_9BURK</name>
<evidence type="ECO:0000256" key="1">
    <source>
        <dbReference type="ARBA" id="ARBA00004561"/>
    </source>
</evidence>
<dbReference type="EMBL" id="JAJIRN010000004">
    <property type="protein sequence ID" value="MCV2368508.1"/>
    <property type="molecule type" value="Genomic_DNA"/>
</dbReference>
<dbReference type="SUPFAM" id="SSF50998">
    <property type="entry name" value="Quinoprotein alcohol dehydrogenase-like"/>
    <property type="match status" value="1"/>
</dbReference>
<comment type="similarity">
    <text evidence="2">Belongs to the PilY1 family.</text>
</comment>
<dbReference type="InterPro" id="IPR008707">
    <property type="entry name" value="B-propeller_PilY1"/>
</dbReference>
<protein>
    <recommendedName>
        <fullName evidence="9">PilY1 beta-propeller domain-containing protein</fullName>
    </recommendedName>
</protein>
<keyword evidence="8" id="KW-0732">Signal</keyword>
<dbReference type="RefSeq" id="WP_263571102.1">
    <property type="nucleotide sequence ID" value="NZ_JAJIRN010000004.1"/>
</dbReference>
<evidence type="ECO:0000256" key="4">
    <source>
        <dbReference type="ARBA" id="ARBA00022723"/>
    </source>
</evidence>